<dbReference type="Proteomes" id="UP001061991">
    <property type="component" value="Chromosome"/>
</dbReference>
<reference evidence="1" key="1">
    <citation type="submission" date="2022-09" db="EMBL/GenBank/DDBJ databases">
        <title>Interaction between co-microsymbionts with complementary sets of symbiotic genes in legume-rhizobium systems.</title>
        <authorList>
            <person name="Safronova V."/>
            <person name="Sazanova A."/>
            <person name="Afonin A."/>
            <person name="Chirak E."/>
        </authorList>
    </citation>
    <scope>NUCLEOTIDE SEQUENCE</scope>
    <source>
        <strain evidence="1">A18/3m</strain>
    </source>
</reference>
<keyword evidence="2" id="KW-1185">Reference proteome</keyword>
<keyword evidence="1" id="KW-0418">Kinase</keyword>
<proteinExistence type="predicted"/>
<evidence type="ECO:0000313" key="1">
    <source>
        <dbReference type="EMBL" id="UXN61221.1"/>
    </source>
</evidence>
<gene>
    <name evidence="1" type="ORF">N8E88_14110</name>
</gene>
<sequence length="1182" mass="128811">MMGLTALLVVIVYFSVQYFVIKQVNSHSGSQGKVRRVIYSLSVAASGCSWVYFGSGGYAAKHGIEFVGLYVGLLLAFTLGFPLLEKIVELSKAEGIKSISDFIGARYGKSFSVAAVVTIITTIGLIPYISLQMTAIHYLVEVFCGSFGSHISDEAVNEHFLIDSVEIGIALFTIFYSAYGPHFKEQYDGLVHTLAFATLAKFAGFVVVGIAATTFLFGSPAEIYTRVMAEREHLVAFQSPVSISNSLGFVLIGAASVLLLPNQFYITIVQNRDLSELRTARWFVPLLLLGFCIFIMPLALIGSTVLPQSASADFYFLSLPLAAGHSWLATIAFAGGLAAATTMIIAPSILLSIMISNDLILPGILRRTKLSSSDGPKDFTRIIPNIRRAALIGILVAAFAYQFVISVQIDFAAMALVSAVAVIQLLPPLLGGLFWRRATARGALWGMAAGFCVWTYTMVLPSVLGTASSISVDGLFGLAALRPHALFGLEASNYINALFWSLSVNITLFIAGSLSRSATPLERIQASVFITDAALSTNAIGSLQPSVTVNLLKLTISKYIGNEQTALAFNSFHKQENIDLEGSDPADFKTVHFAEQLLSGIVGSPSARMILSLAMGPTGPAQRRAQILVDHATDALAQDRHLLQTALDQMDQGISVFDRQYRLSCWNTQFRLILDLPKELQRMGTPLNRILSYLYERDDLADFTDKTFIEQFTEIAIPWRVKLKGTGQTIEIRSNSIPDGGLVTTFTNVTNAVNADNLLRQTNESLELRVRDRTAELTLANQQLGKAQRRAEEANLGKTRFLADAGHDILQPLNAARLYSSSLMEQLGNSREKELASNVDSSLEAVESIISALLDISRLDTGGLKPVISVFRLDALLQQIARDFAPTAREKGLDLRVVASSAVIATDRNLLRRLIQNLVSNAIKYCRSGKILVGVRRRGKSIELQILDTGIGIPADKLDDIFREFSRLPEGMRESDGLGLGLSIVERIAKILDLTIMVTSRVGKGSAFSVTMLASNVPVLPTLESGQAVKPFSVLTGLTVLCVDDNERSLAGMQELLTTWGCQVLPFKSGKALLSYCVENPAAIPAVILADYNLDEENGLDVIQNTREHLRRHLKAALITADRSDHVRERALLKISRLSTNPCVPLFCARCSRISARKLQRNNPRRISEIRSSRVQLGAPPL</sequence>
<name>A0ACD4D5L3_9HYPH</name>
<protein>
    <submittedName>
        <fullName evidence="1">PAS domain-containing hybrid sensor histidine kinase/response regulator</fullName>
    </submittedName>
</protein>
<accession>A0ACD4D5L3</accession>
<keyword evidence="1" id="KW-0808">Transferase</keyword>
<evidence type="ECO:0000313" key="2">
    <source>
        <dbReference type="Proteomes" id="UP001061991"/>
    </source>
</evidence>
<organism evidence="1 2">
    <name type="scientific">Phyllobacterium zundukense</name>
    <dbReference type="NCBI Taxonomy" id="1867719"/>
    <lineage>
        <taxon>Bacteria</taxon>
        <taxon>Pseudomonadati</taxon>
        <taxon>Pseudomonadota</taxon>
        <taxon>Alphaproteobacteria</taxon>
        <taxon>Hyphomicrobiales</taxon>
        <taxon>Phyllobacteriaceae</taxon>
        <taxon>Phyllobacterium</taxon>
    </lineage>
</organism>
<dbReference type="EMBL" id="CP104973">
    <property type="protein sequence ID" value="UXN61221.1"/>
    <property type="molecule type" value="Genomic_DNA"/>
</dbReference>